<sequence>ILKHSLFMEKSGFYKKNFSMNSRYNQLKLRMIIILRFFYAID</sequence>
<evidence type="ECO:0000313" key="2">
    <source>
        <dbReference type="Proteomes" id="UP000011778"/>
    </source>
</evidence>
<gene>
    <name evidence="1" type="ORF">LEP1GSC150_0839</name>
</gene>
<name>M3HBP2_LEPIT</name>
<reference evidence="1 2" key="1">
    <citation type="submission" date="2013-02" db="EMBL/GenBank/DDBJ databases">
        <authorList>
            <person name="Harkins D.M."/>
            <person name="Durkin A.S."/>
            <person name="Brinkac L.M."/>
            <person name="Haft D.H."/>
            <person name="Selengut J.D."/>
            <person name="Sanka R."/>
            <person name="DePew J."/>
            <person name="Purushe J."/>
            <person name="Tulsiani S.M."/>
            <person name="Graham G.C."/>
            <person name="Burns M.-A."/>
            <person name="Dohnt M.F."/>
            <person name="Smythe L.D."/>
            <person name="McKay D.B."/>
            <person name="Craig S.B."/>
            <person name="Vinetz J.M."/>
            <person name="Sutton G.G."/>
            <person name="Nierman W.C."/>
            <person name="Fouts D.E."/>
        </authorList>
    </citation>
    <scope>NUCLEOTIDE SEQUENCE [LARGE SCALE GENOMIC DNA]</scope>
    <source>
        <strain evidence="1 2">LT2050</strain>
    </source>
</reference>
<proteinExistence type="predicted"/>
<feature type="non-terminal residue" evidence="1">
    <location>
        <position position="1"/>
    </location>
</feature>
<comment type="caution">
    <text evidence="1">The sequence shown here is derived from an EMBL/GenBank/DDBJ whole genome shotgun (WGS) entry which is preliminary data.</text>
</comment>
<dbReference type="Proteomes" id="UP000011778">
    <property type="component" value="Unassembled WGS sequence"/>
</dbReference>
<dbReference type="AlphaFoldDB" id="M3HBP2"/>
<evidence type="ECO:0000313" key="1">
    <source>
        <dbReference type="EMBL" id="EMG21724.1"/>
    </source>
</evidence>
<protein>
    <submittedName>
        <fullName evidence="1">Uncharacterized protein</fullName>
    </submittedName>
</protein>
<organism evidence="1 2">
    <name type="scientific">Leptospira interrogans serovar Copenhageni str. LT2050</name>
    <dbReference type="NCBI Taxonomy" id="1001598"/>
    <lineage>
        <taxon>Bacteria</taxon>
        <taxon>Pseudomonadati</taxon>
        <taxon>Spirochaetota</taxon>
        <taxon>Spirochaetia</taxon>
        <taxon>Leptospirales</taxon>
        <taxon>Leptospiraceae</taxon>
        <taxon>Leptospira</taxon>
    </lineage>
</organism>
<accession>M3HBP2</accession>
<dbReference type="EMBL" id="AFMD02000281">
    <property type="protein sequence ID" value="EMG21724.1"/>
    <property type="molecule type" value="Genomic_DNA"/>
</dbReference>